<name>A0A1Y6C7B1_9BACT</name>
<organism evidence="1 2">
    <name type="scientific">Pseudobacteriovorax antillogorgiicola</name>
    <dbReference type="NCBI Taxonomy" id="1513793"/>
    <lineage>
        <taxon>Bacteria</taxon>
        <taxon>Pseudomonadati</taxon>
        <taxon>Bdellovibrionota</taxon>
        <taxon>Oligoflexia</taxon>
        <taxon>Oligoflexales</taxon>
        <taxon>Pseudobacteriovoracaceae</taxon>
        <taxon>Pseudobacteriovorax</taxon>
    </lineage>
</organism>
<dbReference type="PROSITE" id="PS51257">
    <property type="entry name" value="PROKAR_LIPOPROTEIN"/>
    <property type="match status" value="1"/>
</dbReference>
<dbReference type="EMBL" id="FWZT01000014">
    <property type="protein sequence ID" value="SMF46884.1"/>
    <property type="molecule type" value="Genomic_DNA"/>
</dbReference>
<evidence type="ECO:0000313" key="2">
    <source>
        <dbReference type="Proteomes" id="UP000192907"/>
    </source>
</evidence>
<dbReference type="AlphaFoldDB" id="A0A1Y6C7B1"/>
<protein>
    <recommendedName>
        <fullName evidence="3">Lipoprotein</fullName>
    </recommendedName>
</protein>
<evidence type="ECO:0008006" key="3">
    <source>
        <dbReference type="Google" id="ProtNLM"/>
    </source>
</evidence>
<accession>A0A1Y6C7B1</accession>
<reference evidence="2" key="1">
    <citation type="submission" date="2017-04" db="EMBL/GenBank/DDBJ databases">
        <authorList>
            <person name="Varghese N."/>
            <person name="Submissions S."/>
        </authorList>
    </citation>
    <scope>NUCLEOTIDE SEQUENCE [LARGE SCALE GENOMIC DNA]</scope>
    <source>
        <strain evidence="2">RKEM611</strain>
    </source>
</reference>
<gene>
    <name evidence="1" type="ORF">SAMN06296036_11485</name>
</gene>
<evidence type="ECO:0000313" key="1">
    <source>
        <dbReference type="EMBL" id="SMF46884.1"/>
    </source>
</evidence>
<sequence>MVKNERRNMPFFVICSLAIFVLTGCDPQRKKQCEWYFIPFPEGNPSVEEGWVSICVANFKLGRQRCYFTAKPNFLDKMNGIPFRYTSLKYTDTFPKKVISVKPCRGH</sequence>
<dbReference type="Proteomes" id="UP000192907">
    <property type="component" value="Unassembled WGS sequence"/>
</dbReference>
<dbReference type="STRING" id="1513793.SAMN06296036_11485"/>
<proteinExistence type="predicted"/>
<keyword evidence="2" id="KW-1185">Reference proteome</keyword>